<evidence type="ECO:0000313" key="3">
    <source>
        <dbReference type="EMBL" id="HJB56464.1"/>
    </source>
</evidence>
<evidence type="ECO:0000313" key="4">
    <source>
        <dbReference type="Proteomes" id="UP000824208"/>
    </source>
</evidence>
<evidence type="ECO:0000256" key="2">
    <source>
        <dbReference type="SAM" id="Phobius"/>
    </source>
</evidence>
<feature type="coiled-coil region" evidence="1">
    <location>
        <begin position="87"/>
        <end position="114"/>
    </location>
</feature>
<dbReference type="Proteomes" id="UP000824208">
    <property type="component" value="Unassembled WGS sequence"/>
</dbReference>
<reference evidence="3" key="1">
    <citation type="journal article" date="2021" name="PeerJ">
        <title>Extensive microbial diversity within the chicken gut microbiome revealed by metagenomics and culture.</title>
        <authorList>
            <person name="Gilroy R."/>
            <person name="Ravi A."/>
            <person name="Getino M."/>
            <person name="Pursley I."/>
            <person name="Horton D.L."/>
            <person name="Alikhan N.F."/>
            <person name="Baker D."/>
            <person name="Gharbi K."/>
            <person name="Hall N."/>
            <person name="Watson M."/>
            <person name="Adriaenssens E.M."/>
            <person name="Foster-Nyarko E."/>
            <person name="Jarju S."/>
            <person name="Secka A."/>
            <person name="Antonio M."/>
            <person name="Oren A."/>
            <person name="Chaudhuri R.R."/>
            <person name="La Ragione R."/>
            <person name="Hildebrand F."/>
            <person name="Pallen M.J."/>
        </authorList>
    </citation>
    <scope>NUCLEOTIDE SEQUENCE</scope>
    <source>
        <strain evidence="3">CHK189-11263</strain>
    </source>
</reference>
<sequence length="184" mass="20513">MAEMAKRRRKYAYGSVPGSNAYEGSAARRLERDTLVRPRPQVRARERAVARPRVQVREAGRVSVFAVVGFAAVALCAVLLMFGYVQLAQISDQVVSLENEITTLKSEEAQLRVQYELAYDLSAIEEAVTADGSMIRPEDSQIVYVDLSAPDSVELFNEESPMTGVMGLVESAKDIFREVVEYFR</sequence>
<keyword evidence="1" id="KW-0175">Coiled coil</keyword>
<keyword evidence="2" id="KW-1133">Transmembrane helix</keyword>
<evidence type="ECO:0008006" key="5">
    <source>
        <dbReference type="Google" id="ProtNLM"/>
    </source>
</evidence>
<accession>A0A9D2MA63</accession>
<protein>
    <recommendedName>
        <fullName evidence="5">Cell division protein FtsL</fullName>
    </recommendedName>
</protein>
<dbReference type="EMBL" id="DWYC01000032">
    <property type="protein sequence ID" value="HJB56464.1"/>
    <property type="molecule type" value="Genomic_DNA"/>
</dbReference>
<evidence type="ECO:0000256" key="1">
    <source>
        <dbReference type="SAM" id="Coils"/>
    </source>
</evidence>
<reference evidence="3" key="2">
    <citation type="submission" date="2021-04" db="EMBL/GenBank/DDBJ databases">
        <authorList>
            <person name="Gilroy R."/>
        </authorList>
    </citation>
    <scope>NUCLEOTIDE SEQUENCE</scope>
    <source>
        <strain evidence="3">CHK189-11263</strain>
    </source>
</reference>
<feature type="transmembrane region" description="Helical" evidence="2">
    <location>
        <begin position="62"/>
        <end position="85"/>
    </location>
</feature>
<dbReference type="AlphaFoldDB" id="A0A9D2MA63"/>
<gene>
    <name evidence="3" type="ORF">H9714_02820</name>
</gene>
<proteinExistence type="predicted"/>
<keyword evidence="2" id="KW-0472">Membrane</keyword>
<comment type="caution">
    <text evidence="3">The sequence shown here is derived from an EMBL/GenBank/DDBJ whole genome shotgun (WGS) entry which is preliminary data.</text>
</comment>
<keyword evidence="2" id="KW-0812">Transmembrane</keyword>
<name>A0A9D2MA63_9FIRM</name>
<organism evidence="3 4">
    <name type="scientific">Candidatus Flavonifractor intestinipullorum</name>
    <dbReference type="NCBI Taxonomy" id="2838587"/>
    <lineage>
        <taxon>Bacteria</taxon>
        <taxon>Bacillati</taxon>
        <taxon>Bacillota</taxon>
        <taxon>Clostridia</taxon>
        <taxon>Eubacteriales</taxon>
        <taxon>Oscillospiraceae</taxon>
        <taxon>Flavonifractor</taxon>
    </lineage>
</organism>